<protein>
    <submittedName>
        <fullName evidence="1">Uncharacterized protein</fullName>
    </submittedName>
</protein>
<evidence type="ECO:0000313" key="1">
    <source>
        <dbReference type="EMBL" id="UWP78680.1"/>
    </source>
</evidence>
<sequence length="177" mass="18842">MLRRLASSYSCSFVLVAASAAFVVVRAVVLDRTFAVLAAAVGFLIAADFDAADFDAADFIAADFIAADFDAACDLAVFEAGAWDFAPDWAFVAAADLFADAGWDRAVAAFARLPVRDEAADVRGDGVLADDEREDDVREDDASPVPPRCLFTVRAGIFSARPAERPRSISLSLTCSY</sequence>
<name>A0ABY5VNF2_9ACTN</name>
<accession>A0ABY5VNF2</accession>
<reference evidence="1" key="1">
    <citation type="submission" date="2021-04" db="EMBL/GenBank/DDBJ databases">
        <authorList>
            <person name="Hartkoorn R.C."/>
            <person name="Beaudoing E."/>
            <person name="Hot D."/>
        </authorList>
    </citation>
    <scope>NUCLEOTIDE SEQUENCE</scope>
    <source>
        <strain evidence="1">NRRL B-16292</strain>
    </source>
</reference>
<keyword evidence="2" id="KW-1185">Reference proteome</keyword>
<dbReference type="EMBL" id="CP073720">
    <property type="protein sequence ID" value="UWP78680.1"/>
    <property type="molecule type" value="Genomic_DNA"/>
</dbReference>
<reference evidence="1" key="2">
    <citation type="submission" date="2022-09" db="EMBL/GenBank/DDBJ databases">
        <title>Biosynthetic gene clusters of Dactylosporangioum fulvum.</title>
        <authorList>
            <person name="Caradec T."/>
        </authorList>
    </citation>
    <scope>NUCLEOTIDE SEQUENCE</scope>
    <source>
        <strain evidence="1">NRRL B-16292</strain>
    </source>
</reference>
<gene>
    <name evidence="1" type="ORF">Dfulv_26255</name>
</gene>
<proteinExistence type="predicted"/>
<organism evidence="1 2">
    <name type="scientific">Dactylosporangium fulvum</name>
    <dbReference type="NCBI Taxonomy" id="53359"/>
    <lineage>
        <taxon>Bacteria</taxon>
        <taxon>Bacillati</taxon>
        <taxon>Actinomycetota</taxon>
        <taxon>Actinomycetes</taxon>
        <taxon>Micromonosporales</taxon>
        <taxon>Micromonosporaceae</taxon>
        <taxon>Dactylosporangium</taxon>
    </lineage>
</organism>
<dbReference type="Proteomes" id="UP001059617">
    <property type="component" value="Chromosome"/>
</dbReference>
<evidence type="ECO:0000313" key="2">
    <source>
        <dbReference type="Proteomes" id="UP001059617"/>
    </source>
</evidence>
<dbReference type="RefSeq" id="WP_259856001.1">
    <property type="nucleotide sequence ID" value="NZ_BAAAST010000041.1"/>
</dbReference>